<reference evidence="1" key="1">
    <citation type="submission" date="2021-09" db="EMBL/GenBank/DDBJ databases">
        <authorList>
            <person name="Martin H S."/>
        </authorList>
    </citation>
    <scope>NUCLEOTIDE SEQUENCE</scope>
</reference>
<accession>A0A8J2QSS8</accession>
<protein>
    <submittedName>
        <fullName evidence="1">(African queen) hypothetical protein</fullName>
    </submittedName>
</protein>
<sequence length="352" mass="39335">MEVDDVPEINFESSVKPLTSYSTKLSQESKIQQNEILQTIDTEDDKQDSEHEDVVTLAESVDTLRVAEANSVPVKTQTKELLQNFIQDLTEYDTTFLKQYLDVLQNNNQMAIKDVSNNVISSIEQVLRYQSEGHSEWPEHVLLVLLSWLTVTVLCLTDPHIKTPYRVFSELLTQTNMKMRVRLATVCWRYLSPEQLIELADVATGVGGRMDSQTRGEGEGEGRDTSLADLLLRAALCRLQETPTEPQWFLGRLEGEEVTQLVSSAWPAAEGGARSLLTRVVMRARAAGRLHAPPALLRAASRATSSSSQPETIKVLVDVSKLVLLFMGDDEDDKILAEKPKKRGRARANVSN</sequence>
<gene>
    <name evidence="1" type="ORF">DCHRY22_LOCUS8632</name>
</gene>
<organism evidence="1 2">
    <name type="scientific">Danaus chrysippus</name>
    <name type="common">African queen</name>
    <dbReference type="NCBI Taxonomy" id="151541"/>
    <lineage>
        <taxon>Eukaryota</taxon>
        <taxon>Metazoa</taxon>
        <taxon>Ecdysozoa</taxon>
        <taxon>Arthropoda</taxon>
        <taxon>Hexapoda</taxon>
        <taxon>Insecta</taxon>
        <taxon>Pterygota</taxon>
        <taxon>Neoptera</taxon>
        <taxon>Endopterygota</taxon>
        <taxon>Lepidoptera</taxon>
        <taxon>Glossata</taxon>
        <taxon>Ditrysia</taxon>
        <taxon>Papilionoidea</taxon>
        <taxon>Nymphalidae</taxon>
        <taxon>Danainae</taxon>
        <taxon>Danaini</taxon>
        <taxon>Danaina</taxon>
        <taxon>Danaus</taxon>
        <taxon>Anosia</taxon>
    </lineage>
</organism>
<dbReference type="Proteomes" id="UP000789524">
    <property type="component" value="Unassembled WGS sequence"/>
</dbReference>
<keyword evidence="2" id="KW-1185">Reference proteome</keyword>
<dbReference type="EMBL" id="CAKASE010000062">
    <property type="protein sequence ID" value="CAG9569072.1"/>
    <property type="molecule type" value="Genomic_DNA"/>
</dbReference>
<name>A0A8J2QSS8_9NEOP</name>
<evidence type="ECO:0000313" key="1">
    <source>
        <dbReference type="EMBL" id="CAG9569072.1"/>
    </source>
</evidence>
<evidence type="ECO:0000313" key="2">
    <source>
        <dbReference type="Proteomes" id="UP000789524"/>
    </source>
</evidence>
<proteinExistence type="predicted"/>
<dbReference type="AlphaFoldDB" id="A0A8J2QSS8"/>
<dbReference type="OrthoDB" id="7370104at2759"/>
<comment type="caution">
    <text evidence="1">The sequence shown here is derived from an EMBL/GenBank/DDBJ whole genome shotgun (WGS) entry which is preliminary data.</text>
</comment>